<keyword evidence="2" id="KW-1003">Cell membrane</keyword>
<evidence type="ECO:0000259" key="7">
    <source>
        <dbReference type="Pfam" id="PF00913"/>
    </source>
</evidence>
<evidence type="ECO:0000313" key="8">
    <source>
        <dbReference type="EMBL" id="APD75514.1"/>
    </source>
</evidence>
<evidence type="ECO:0000256" key="1">
    <source>
        <dbReference type="ARBA" id="ARBA00004609"/>
    </source>
</evidence>
<sequence length="310" mass="33054">MLPTLQKQLQAATATRLNSARRSIRGVVAAANLTGHQTATGAMHNVEIKLADTGNTAAGSIAAPAALINFKNYESNGFATCHGRINNKDAEFDSWATPAKLKKFEIFSSVLEPDQAGPNRLPAIGIGNSVANTCTPNCAEAVQVTMAGNNICVAGGKNFKTTATELDATADADYGLKKPGTYDPNKQDHYFKQAANDIQAAAAALAIPPQTFNPDDLNSFTSDDDFIAVVDAIYADMPRDKATGEAKNTVNNLITNNFGKPANFKTEIWDKIEELKVPATVLGEKKEMTLKDVDDIGLATRIVVQHITDS</sequence>
<reference evidence="8" key="1">
    <citation type="submission" date="2016-08" db="EMBL/GenBank/DDBJ databases">
        <title>VSG repertoire of Trypanosoma brucei EATRO 1125.</title>
        <authorList>
            <person name="Cross G.A."/>
        </authorList>
    </citation>
    <scope>NUCLEOTIDE SEQUENCE</scope>
    <source>
        <strain evidence="8">EATRO 1125</strain>
    </source>
</reference>
<dbReference type="Pfam" id="PF00913">
    <property type="entry name" value="Trypan_glycop"/>
    <property type="match status" value="1"/>
</dbReference>
<keyword evidence="6" id="KW-0449">Lipoprotein</keyword>
<keyword evidence="3" id="KW-0336">GPI-anchor</keyword>
<dbReference type="GO" id="GO:0005886">
    <property type="term" value="C:plasma membrane"/>
    <property type="evidence" value="ECO:0007669"/>
    <property type="project" value="UniProtKB-SubCell"/>
</dbReference>
<evidence type="ECO:0000256" key="6">
    <source>
        <dbReference type="ARBA" id="ARBA00023288"/>
    </source>
</evidence>
<evidence type="ECO:0000256" key="3">
    <source>
        <dbReference type="ARBA" id="ARBA00022622"/>
    </source>
</evidence>
<comment type="subcellular location">
    <subcellularLocation>
        <location evidence="1">Cell membrane</location>
        <topology evidence="1">Lipid-anchor</topology>
        <topology evidence="1">GPI-anchor</topology>
    </subcellularLocation>
</comment>
<dbReference type="GO" id="GO:0042783">
    <property type="term" value="P:symbiont-mediated evasion of host immune response"/>
    <property type="evidence" value="ECO:0007669"/>
    <property type="project" value="InterPro"/>
</dbReference>
<dbReference type="GO" id="GO:0098552">
    <property type="term" value="C:side of membrane"/>
    <property type="evidence" value="ECO:0007669"/>
    <property type="project" value="UniProtKB-KW"/>
</dbReference>
<keyword evidence="4" id="KW-0472">Membrane</keyword>
<feature type="domain" description="Trypanosome variant surface glycoprotein A-type N-terminal" evidence="7">
    <location>
        <begin position="140"/>
        <end position="297"/>
    </location>
</feature>
<name>A0A1J0RCT5_9TRYP</name>
<dbReference type="Gene3D" id="3.90.150.10">
    <property type="entry name" value="Variant Surface Glycoprotein, subunit A domain 1"/>
    <property type="match status" value="1"/>
</dbReference>
<evidence type="ECO:0000256" key="5">
    <source>
        <dbReference type="ARBA" id="ARBA00023180"/>
    </source>
</evidence>
<protein>
    <submittedName>
        <fullName evidence="8">Variant surface glycoprotein 1125.5429</fullName>
    </submittedName>
</protein>
<keyword evidence="5" id="KW-0325">Glycoprotein</keyword>
<evidence type="ECO:0000256" key="4">
    <source>
        <dbReference type="ARBA" id="ARBA00023136"/>
    </source>
</evidence>
<dbReference type="InterPro" id="IPR001812">
    <property type="entry name" value="Trypano_VSG_A_N_dom"/>
</dbReference>
<dbReference type="AlphaFoldDB" id="A0A1J0RCT5"/>
<proteinExistence type="predicted"/>
<dbReference type="SUPFAM" id="SSF58087">
    <property type="entry name" value="Variant surface glycoprotein (N-terminal domain)"/>
    <property type="match status" value="1"/>
</dbReference>
<organism evidence="8">
    <name type="scientific">Trypanosoma brucei</name>
    <dbReference type="NCBI Taxonomy" id="5691"/>
    <lineage>
        <taxon>Eukaryota</taxon>
        <taxon>Discoba</taxon>
        <taxon>Euglenozoa</taxon>
        <taxon>Kinetoplastea</taxon>
        <taxon>Metakinetoplastina</taxon>
        <taxon>Trypanosomatida</taxon>
        <taxon>Trypanosomatidae</taxon>
        <taxon>Trypanosoma</taxon>
    </lineage>
</organism>
<dbReference type="VEuPathDB" id="TriTrypDB:Tb427_000460500"/>
<evidence type="ECO:0000256" key="2">
    <source>
        <dbReference type="ARBA" id="ARBA00022475"/>
    </source>
</evidence>
<dbReference type="EMBL" id="KX701558">
    <property type="protein sequence ID" value="APD75514.1"/>
    <property type="molecule type" value="Genomic_DNA"/>
</dbReference>
<dbReference type="VEuPathDB" id="TriTrypDB:Tb10.v4.0117"/>
<accession>A0A1J0RCT5</accession>
<dbReference type="Gene3D" id="1.10.470.10">
    <property type="entry name" value="Variant Surface Glycoprotein, subunit A, domain 2"/>
    <property type="match status" value="1"/>
</dbReference>